<keyword evidence="6" id="KW-1185">Reference proteome</keyword>
<evidence type="ECO:0000259" key="4">
    <source>
        <dbReference type="PROSITE" id="PS50240"/>
    </source>
</evidence>
<evidence type="ECO:0000313" key="6">
    <source>
        <dbReference type="Proteomes" id="UP000494040"/>
    </source>
</evidence>
<dbReference type="InterPro" id="IPR001314">
    <property type="entry name" value="Peptidase_S1A"/>
</dbReference>
<dbReference type="GO" id="GO:0004252">
    <property type="term" value="F:serine-type endopeptidase activity"/>
    <property type="evidence" value="ECO:0007669"/>
    <property type="project" value="InterPro"/>
</dbReference>
<protein>
    <recommendedName>
        <fullName evidence="4">Peptidase S1 domain-containing protein</fullName>
    </recommendedName>
</protein>
<dbReference type="PRINTS" id="PR00722">
    <property type="entry name" value="CHYMOTRYPSIN"/>
</dbReference>
<dbReference type="Proteomes" id="UP000494040">
    <property type="component" value="Unassembled WGS sequence"/>
</dbReference>
<comment type="similarity">
    <text evidence="2">Belongs to the peptidase S1 family. CLIP subfamily.</text>
</comment>
<dbReference type="InterPro" id="IPR009003">
    <property type="entry name" value="Peptidase_S1_PA"/>
</dbReference>
<evidence type="ECO:0000256" key="3">
    <source>
        <dbReference type="SAM" id="SignalP"/>
    </source>
</evidence>
<dbReference type="InterPro" id="IPR001254">
    <property type="entry name" value="Trypsin_dom"/>
</dbReference>
<keyword evidence="1" id="KW-1015">Disulfide bond</keyword>
<feature type="chain" id="PRO_5035187965" description="Peptidase S1 domain-containing protein" evidence="3">
    <location>
        <begin position="20"/>
        <end position="306"/>
    </location>
</feature>
<dbReference type="PROSITE" id="PS50240">
    <property type="entry name" value="TRYPSIN_DOM"/>
    <property type="match status" value="1"/>
</dbReference>
<accession>A0A8I6RKX4</accession>
<keyword evidence="3" id="KW-0732">Signal</keyword>
<organism evidence="5 6">
    <name type="scientific">Cimex lectularius</name>
    <name type="common">Bed bug</name>
    <name type="synonym">Acanthia lectularia</name>
    <dbReference type="NCBI Taxonomy" id="79782"/>
    <lineage>
        <taxon>Eukaryota</taxon>
        <taxon>Metazoa</taxon>
        <taxon>Ecdysozoa</taxon>
        <taxon>Arthropoda</taxon>
        <taxon>Hexapoda</taxon>
        <taxon>Insecta</taxon>
        <taxon>Pterygota</taxon>
        <taxon>Neoptera</taxon>
        <taxon>Paraneoptera</taxon>
        <taxon>Hemiptera</taxon>
        <taxon>Heteroptera</taxon>
        <taxon>Panheteroptera</taxon>
        <taxon>Cimicomorpha</taxon>
        <taxon>Cimicidae</taxon>
        <taxon>Cimex</taxon>
    </lineage>
</organism>
<feature type="domain" description="Peptidase S1" evidence="4">
    <location>
        <begin position="13"/>
        <end position="299"/>
    </location>
</feature>
<dbReference type="RefSeq" id="XP_014245259.1">
    <property type="nucleotide sequence ID" value="XM_014389773.2"/>
</dbReference>
<evidence type="ECO:0000256" key="2">
    <source>
        <dbReference type="ARBA" id="ARBA00024195"/>
    </source>
</evidence>
<feature type="signal peptide" evidence="3">
    <location>
        <begin position="1"/>
        <end position="19"/>
    </location>
</feature>
<name>A0A8I6RKX4_CIMLE</name>
<dbReference type="AlphaFoldDB" id="A0A8I6RKX4"/>
<evidence type="ECO:0000256" key="1">
    <source>
        <dbReference type="ARBA" id="ARBA00023157"/>
    </source>
</evidence>
<dbReference type="KEGG" id="clec:106664245"/>
<dbReference type="OrthoDB" id="6755574at2759"/>
<dbReference type="PANTHER" id="PTHR24256">
    <property type="entry name" value="TRYPTASE-RELATED"/>
    <property type="match status" value="1"/>
</dbReference>
<dbReference type="InterPro" id="IPR051487">
    <property type="entry name" value="Ser/Thr_Proteases_Immune/Dev"/>
</dbReference>
<dbReference type="EnsemblMetazoa" id="XM_014389773.2">
    <property type="protein sequence ID" value="XP_014245259.1"/>
    <property type="gene ID" value="LOC106664245"/>
</dbReference>
<dbReference type="GeneID" id="106664245"/>
<dbReference type="InterPro" id="IPR043504">
    <property type="entry name" value="Peptidase_S1_PA_chymotrypsin"/>
</dbReference>
<dbReference type="SMART" id="SM00020">
    <property type="entry name" value="Tryp_SPc"/>
    <property type="match status" value="1"/>
</dbReference>
<dbReference type="GO" id="GO:0006508">
    <property type="term" value="P:proteolysis"/>
    <property type="evidence" value="ECO:0007669"/>
    <property type="project" value="InterPro"/>
</dbReference>
<reference evidence="5" key="1">
    <citation type="submission" date="2022-01" db="UniProtKB">
        <authorList>
            <consortium name="EnsemblMetazoa"/>
        </authorList>
    </citation>
    <scope>IDENTIFICATION</scope>
</reference>
<dbReference type="SUPFAM" id="SSF50494">
    <property type="entry name" value="Trypsin-like serine proteases"/>
    <property type="match status" value="1"/>
</dbReference>
<dbReference type="Gene3D" id="2.40.10.10">
    <property type="entry name" value="Trypsin-like serine proteases"/>
    <property type="match status" value="1"/>
</dbReference>
<dbReference type="Pfam" id="PF00089">
    <property type="entry name" value="Trypsin"/>
    <property type="match status" value="1"/>
</dbReference>
<evidence type="ECO:0000313" key="5">
    <source>
        <dbReference type="EnsemblMetazoa" id="XP_014245259.1"/>
    </source>
</evidence>
<sequence>MNKLTFITCLMCVIASTKSDESREADENEFPYIVRIKSSNTRCIGTLVTYSRVVTAGRCFYVLDKSSNKMVPENLNKYAAYAGSVYFFSSNILGRNIKNVSIHPKFAENPDRDYYHDIALAELSSPFVKQSGLRTINLSDKNKLMNAWDDVYSKNKTCYAVGWSWNLQECDPKNNQLYLRFVWKYLQVIEIMPTTNSTCKKYAPTGEDMYTLGQVCTTGSNLKEGICGGDPGSPIICDGQPLGLHLSNLVCSQFQMMHFYQLFWPYSSDFLSESGFAALSGSSHTSIDLFLLLIPIILRLLPVLHY</sequence>
<proteinExistence type="inferred from homology"/>